<feature type="region of interest" description="Disordered" evidence="2">
    <location>
        <begin position="198"/>
        <end position="226"/>
    </location>
</feature>
<dbReference type="Proteomes" id="UP000549343">
    <property type="component" value="Unassembled WGS sequence"/>
</dbReference>
<keyword evidence="7" id="KW-1185">Reference proteome</keyword>
<feature type="coiled-coil region" evidence="1">
    <location>
        <begin position="68"/>
        <end position="112"/>
    </location>
</feature>
<dbReference type="EMBL" id="JACHMV010000001">
    <property type="protein sequence ID" value="MBB4775072.1"/>
    <property type="molecule type" value="Genomic_DNA"/>
</dbReference>
<protein>
    <submittedName>
        <fullName evidence="5">Prefoldin subunit 5</fullName>
    </submittedName>
</protein>
<sequence>MAALDPLGRTARASGGRGTARRLAALALAAGVTVALPPASGSAAALPQAPEDIKKKYAKLKAQSEKLSKEYRGELVTLEEAKKAAERAGADAARADREYDAARADVARLASTSYMTGRLDVVPIISSAEPGAAVRDAAVIEHISRNNGRRLENLKTLTAQAEKSDETARKKLDAVEKEIKDLTSQRTRVKKLLAKYEPQVARTQAPSGGGGAGRPDGASGTKSPIVGNSMTARMRTVLVEVDGRFGPFPSIGCARPGDPQDHGSGTACDFMESTGGAMPSASAQAHGDNVSQYLINNASRLGLKYIIWKQRIYDFRSSGGWRQMEDRGSITQNHFDHVHVSVL</sequence>
<reference evidence="4" key="3">
    <citation type="submission" date="2023-12" db="EMBL/GenBank/DDBJ databases">
        <authorList>
            <person name="Sun Q."/>
            <person name="Inoue M."/>
        </authorList>
    </citation>
    <scope>NUCLEOTIDE SEQUENCE</scope>
    <source>
        <strain evidence="4">JCM 10667</strain>
    </source>
</reference>
<gene>
    <name evidence="5" type="ORF">F4557_003490</name>
    <name evidence="4" type="ORF">GCM10009546_63860</name>
</gene>
<evidence type="ECO:0000313" key="7">
    <source>
        <dbReference type="Proteomes" id="UP001501427"/>
    </source>
</evidence>
<feature type="coiled-coil region" evidence="1">
    <location>
        <begin position="165"/>
        <end position="192"/>
    </location>
</feature>
<evidence type="ECO:0000313" key="5">
    <source>
        <dbReference type="EMBL" id="MBB4775072.1"/>
    </source>
</evidence>
<dbReference type="RefSeq" id="WP_229807990.1">
    <property type="nucleotide sequence ID" value="NZ_BAAAHD010000075.1"/>
</dbReference>
<dbReference type="AlphaFoldDB" id="A0A7W7MYP2"/>
<organism evidence="5 6">
    <name type="scientific">Actinomadura livida</name>
    <dbReference type="NCBI Taxonomy" id="79909"/>
    <lineage>
        <taxon>Bacteria</taxon>
        <taxon>Bacillati</taxon>
        <taxon>Actinomycetota</taxon>
        <taxon>Actinomycetes</taxon>
        <taxon>Streptosporangiales</taxon>
        <taxon>Thermomonosporaceae</taxon>
        <taxon>Actinomadura</taxon>
    </lineage>
</organism>
<evidence type="ECO:0000313" key="6">
    <source>
        <dbReference type="Proteomes" id="UP000549343"/>
    </source>
</evidence>
<feature type="domain" description="ARB-07466-like C-terminal" evidence="3">
    <location>
        <begin position="228"/>
        <end position="335"/>
    </location>
</feature>
<dbReference type="InterPro" id="IPR058593">
    <property type="entry name" value="ARB_07466-like_C"/>
</dbReference>
<evidence type="ECO:0000259" key="3">
    <source>
        <dbReference type="Pfam" id="PF26571"/>
    </source>
</evidence>
<proteinExistence type="predicted"/>
<dbReference type="Proteomes" id="UP001501427">
    <property type="component" value="Unassembled WGS sequence"/>
</dbReference>
<evidence type="ECO:0000256" key="1">
    <source>
        <dbReference type="SAM" id="Coils"/>
    </source>
</evidence>
<dbReference type="Pfam" id="PF26571">
    <property type="entry name" value="VldE"/>
    <property type="match status" value="1"/>
</dbReference>
<comment type="caution">
    <text evidence="5">The sequence shown here is derived from an EMBL/GenBank/DDBJ whole genome shotgun (WGS) entry which is preliminary data.</text>
</comment>
<keyword evidence="1" id="KW-0175">Coiled coil</keyword>
<dbReference type="EMBL" id="BAAAHD010000075">
    <property type="protein sequence ID" value="GAA0592700.1"/>
    <property type="molecule type" value="Genomic_DNA"/>
</dbReference>
<reference evidence="5 6" key="2">
    <citation type="submission" date="2020-08" db="EMBL/GenBank/DDBJ databases">
        <title>Sequencing the genomes of 1000 actinobacteria strains.</title>
        <authorList>
            <person name="Klenk H.-P."/>
        </authorList>
    </citation>
    <scope>NUCLEOTIDE SEQUENCE [LARGE SCALE GENOMIC DNA]</scope>
    <source>
        <strain evidence="5 6">DSM 44772</strain>
    </source>
</reference>
<name>A0A7W7MYP2_9ACTN</name>
<reference evidence="4 7" key="1">
    <citation type="journal article" date="2019" name="Int. J. Syst. Evol. Microbiol.">
        <title>The Global Catalogue of Microorganisms (GCM) 10K type strain sequencing project: providing services to taxonomists for standard genome sequencing and annotation.</title>
        <authorList>
            <consortium name="The Broad Institute Genomics Platform"/>
            <consortium name="The Broad Institute Genome Sequencing Center for Infectious Disease"/>
            <person name="Wu L."/>
            <person name="Ma J."/>
        </authorList>
    </citation>
    <scope>NUCLEOTIDE SEQUENCE [LARGE SCALE GENOMIC DNA]</scope>
    <source>
        <strain evidence="4 7">JCM 10667</strain>
    </source>
</reference>
<evidence type="ECO:0000313" key="4">
    <source>
        <dbReference type="EMBL" id="GAA0592700.1"/>
    </source>
</evidence>
<accession>A0A7W7MYP2</accession>
<evidence type="ECO:0000256" key="2">
    <source>
        <dbReference type="SAM" id="MobiDB-lite"/>
    </source>
</evidence>